<dbReference type="EMBL" id="JH711573">
    <property type="protein sequence ID" value="EIW86128.1"/>
    <property type="molecule type" value="Genomic_DNA"/>
</dbReference>
<accession>A0A5M3N494</accession>
<feature type="transmembrane region" description="Helical" evidence="1">
    <location>
        <begin position="137"/>
        <end position="160"/>
    </location>
</feature>
<protein>
    <recommendedName>
        <fullName evidence="4">Transmembrane protein</fullName>
    </recommendedName>
</protein>
<comment type="caution">
    <text evidence="2">The sequence shown here is derived from an EMBL/GenBank/DDBJ whole genome shotgun (WGS) entry which is preliminary data.</text>
</comment>
<dbReference type="KEGG" id="cput:CONPUDRAFT_68730"/>
<feature type="transmembrane region" description="Helical" evidence="1">
    <location>
        <begin position="95"/>
        <end position="117"/>
    </location>
</feature>
<dbReference type="RefSeq" id="XP_007762653.1">
    <property type="nucleotide sequence ID" value="XM_007764463.1"/>
</dbReference>
<keyword evidence="1" id="KW-1133">Transmembrane helix</keyword>
<name>A0A5M3N494_CONPW</name>
<feature type="transmembrane region" description="Helical" evidence="1">
    <location>
        <begin position="166"/>
        <end position="186"/>
    </location>
</feature>
<evidence type="ECO:0000313" key="3">
    <source>
        <dbReference type="Proteomes" id="UP000053558"/>
    </source>
</evidence>
<keyword evidence="3" id="KW-1185">Reference proteome</keyword>
<reference evidence="3" key="1">
    <citation type="journal article" date="2012" name="Science">
        <title>The Paleozoic origin of enzymatic lignin decomposition reconstructed from 31 fungal genomes.</title>
        <authorList>
            <person name="Floudas D."/>
            <person name="Binder M."/>
            <person name="Riley R."/>
            <person name="Barry K."/>
            <person name="Blanchette R.A."/>
            <person name="Henrissat B."/>
            <person name="Martinez A.T."/>
            <person name="Otillar R."/>
            <person name="Spatafora J.W."/>
            <person name="Yadav J.S."/>
            <person name="Aerts A."/>
            <person name="Benoit I."/>
            <person name="Boyd A."/>
            <person name="Carlson A."/>
            <person name="Copeland A."/>
            <person name="Coutinho P.M."/>
            <person name="de Vries R.P."/>
            <person name="Ferreira P."/>
            <person name="Findley K."/>
            <person name="Foster B."/>
            <person name="Gaskell J."/>
            <person name="Glotzer D."/>
            <person name="Gorecki P."/>
            <person name="Heitman J."/>
            <person name="Hesse C."/>
            <person name="Hori C."/>
            <person name="Igarashi K."/>
            <person name="Jurgens J.A."/>
            <person name="Kallen N."/>
            <person name="Kersten P."/>
            <person name="Kohler A."/>
            <person name="Kuees U."/>
            <person name="Kumar T.K.A."/>
            <person name="Kuo A."/>
            <person name="LaButti K."/>
            <person name="Larrondo L.F."/>
            <person name="Lindquist E."/>
            <person name="Ling A."/>
            <person name="Lombard V."/>
            <person name="Lucas S."/>
            <person name="Lundell T."/>
            <person name="Martin R."/>
            <person name="McLaughlin D.J."/>
            <person name="Morgenstern I."/>
            <person name="Morin E."/>
            <person name="Murat C."/>
            <person name="Nagy L.G."/>
            <person name="Nolan M."/>
            <person name="Ohm R.A."/>
            <person name="Patyshakuliyeva A."/>
            <person name="Rokas A."/>
            <person name="Ruiz-Duenas F.J."/>
            <person name="Sabat G."/>
            <person name="Salamov A."/>
            <person name="Samejima M."/>
            <person name="Schmutz J."/>
            <person name="Slot J.C."/>
            <person name="St John F."/>
            <person name="Stenlid J."/>
            <person name="Sun H."/>
            <person name="Sun S."/>
            <person name="Syed K."/>
            <person name="Tsang A."/>
            <person name="Wiebenga A."/>
            <person name="Young D."/>
            <person name="Pisabarro A."/>
            <person name="Eastwood D.C."/>
            <person name="Martin F."/>
            <person name="Cullen D."/>
            <person name="Grigoriev I.V."/>
            <person name="Hibbett D.S."/>
        </authorList>
    </citation>
    <scope>NUCLEOTIDE SEQUENCE [LARGE SCALE GENOMIC DNA]</scope>
    <source>
        <strain evidence="3">RWD-64-598 SS2</strain>
    </source>
</reference>
<feature type="transmembrane region" description="Helical" evidence="1">
    <location>
        <begin position="50"/>
        <end position="75"/>
    </location>
</feature>
<dbReference type="Proteomes" id="UP000053558">
    <property type="component" value="Unassembled WGS sequence"/>
</dbReference>
<dbReference type="OrthoDB" id="3267806at2759"/>
<evidence type="ECO:0000313" key="2">
    <source>
        <dbReference type="EMBL" id="EIW86128.1"/>
    </source>
</evidence>
<organism evidence="2 3">
    <name type="scientific">Coniophora puteana (strain RWD-64-598)</name>
    <name type="common">Brown rot fungus</name>
    <dbReference type="NCBI Taxonomy" id="741705"/>
    <lineage>
        <taxon>Eukaryota</taxon>
        <taxon>Fungi</taxon>
        <taxon>Dikarya</taxon>
        <taxon>Basidiomycota</taxon>
        <taxon>Agaricomycotina</taxon>
        <taxon>Agaricomycetes</taxon>
        <taxon>Agaricomycetidae</taxon>
        <taxon>Boletales</taxon>
        <taxon>Coniophorineae</taxon>
        <taxon>Coniophoraceae</taxon>
        <taxon>Coniophora</taxon>
    </lineage>
</organism>
<sequence>MVEESILQIAPPSVNPTALVVNTAAWLAMLMGDGLLLWRFKVVWGNSLYFPYVAVPAVALYISNVVIGVFTAIIFNVTNRNVWTGQANEDRVFMAYWMVTLSLNIYITTLIAGRLWAYRRRFHTHLGSVHPKHCTSIGGMLVESCSALIVFTTLLAITYLTNSPAQYMMCVVLVQVQIIAPLMVMIRISRGIAWDADVTTASMVENAIDRALESLKVESGGFGSAARLSA</sequence>
<evidence type="ECO:0008006" key="4">
    <source>
        <dbReference type="Google" id="ProtNLM"/>
    </source>
</evidence>
<dbReference type="AlphaFoldDB" id="A0A5M3N494"/>
<feature type="transmembrane region" description="Helical" evidence="1">
    <location>
        <begin position="20"/>
        <end position="38"/>
    </location>
</feature>
<keyword evidence="1" id="KW-0812">Transmembrane</keyword>
<gene>
    <name evidence="2" type="ORF">CONPUDRAFT_68730</name>
</gene>
<proteinExistence type="predicted"/>
<dbReference type="GeneID" id="19208683"/>
<keyword evidence="1" id="KW-0472">Membrane</keyword>
<evidence type="ECO:0000256" key="1">
    <source>
        <dbReference type="SAM" id="Phobius"/>
    </source>
</evidence>